<feature type="non-terminal residue" evidence="3">
    <location>
        <position position="1"/>
    </location>
</feature>
<keyword evidence="2" id="KW-0812">Transmembrane</keyword>
<feature type="region of interest" description="Disordered" evidence="1">
    <location>
        <begin position="1"/>
        <end position="25"/>
    </location>
</feature>
<gene>
    <name evidence="3" type="ORF">OKA104_LOCUS45355</name>
</gene>
<evidence type="ECO:0000256" key="1">
    <source>
        <dbReference type="SAM" id="MobiDB-lite"/>
    </source>
</evidence>
<evidence type="ECO:0000313" key="3">
    <source>
        <dbReference type="EMBL" id="CAF4284187.1"/>
    </source>
</evidence>
<sequence>MFPSKELPGIVNDGNSISVQSDNVEKTNEKQSYSINDSNEQCGTKLCIALILLIIAIAISIGLLSIFIPKPNNNNSNINIPTTQSVTMFLVLPITNNTIYALSMNNNTLTAGNYLNNAQRNILKACLQIRLNSRNESKLITGLSIDSARVQYS</sequence>
<feature type="compositionally biased region" description="Polar residues" evidence="1">
    <location>
        <begin position="13"/>
        <end position="22"/>
    </location>
</feature>
<name>A0A820GRR9_9BILA</name>
<reference evidence="3" key="1">
    <citation type="submission" date="2021-02" db="EMBL/GenBank/DDBJ databases">
        <authorList>
            <person name="Nowell W R."/>
        </authorList>
    </citation>
    <scope>NUCLEOTIDE SEQUENCE</scope>
</reference>
<evidence type="ECO:0000313" key="4">
    <source>
        <dbReference type="Proteomes" id="UP000663881"/>
    </source>
</evidence>
<accession>A0A820GRR9</accession>
<proteinExistence type="predicted"/>
<dbReference type="EMBL" id="CAJOAY010014935">
    <property type="protein sequence ID" value="CAF4284187.1"/>
    <property type="molecule type" value="Genomic_DNA"/>
</dbReference>
<evidence type="ECO:0000256" key="2">
    <source>
        <dbReference type="SAM" id="Phobius"/>
    </source>
</evidence>
<organism evidence="3 4">
    <name type="scientific">Adineta steineri</name>
    <dbReference type="NCBI Taxonomy" id="433720"/>
    <lineage>
        <taxon>Eukaryota</taxon>
        <taxon>Metazoa</taxon>
        <taxon>Spiralia</taxon>
        <taxon>Gnathifera</taxon>
        <taxon>Rotifera</taxon>
        <taxon>Eurotatoria</taxon>
        <taxon>Bdelloidea</taxon>
        <taxon>Adinetida</taxon>
        <taxon>Adinetidae</taxon>
        <taxon>Adineta</taxon>
    </lineage>
</organism>
<comment type="caution">
    <text evidence="3">The sequence shown here is derived from an EMBL/GenBank/DDBJ whole genome shotgun (WGS) entry which is preliminary data.</text>
</comment>
<dbReference type="AlphaFoldDB" id="A0A820GRR9"/>
<protein>
    <submittedName>
        <fullName evidence="3">Uncharacterized protein</fullName>
    </submittedName>
</protein>
<keyword evidence="2" id="KW-1133">Transmembrane helix</keyword>
<dbReference type="Proteomes" id="UP000663881">
    <property type="component" value="Unassembled WGS sequence"/>
</dbReference>
<feature type="transmembrane region" description="Helical" evidence="2">
    <location>
        <begin position="46"/>
        <end position="68"/>
    </location>
</feature>
<keyword evidence="2" id="KW-0472">Membrane</keyword>